<proteinExistence type="inferred from homology"/>
<feature type="region of interest" description="Disordered" evidence="8">
    <location>
        <begin position="1075"/>
        <end position="1095"/>
    </location>
</feature>
<feature type="domain" description="PH" evidence="9">
    <location>
        <begin position="272"/>
        <end position="379"/>
    </location>
</feature>
<comment type="similarity">
    <text evidence="1 7">Belongs to the OSBP family.</text>
</comment>
<keyword evidence="4" id="KW-0445">Lipid transport</keyword>
<dbReference type="InterPro" id="IPR001849">
    <property type="entry name" value="PH_domain"/>
</dbReference>
<reference evidence="10" key="1">
    <citation type="submission" date="2020-09" db="EMBL/GenBank/DDBJ databases">
        <title>Comparative genome analyses of four rice-infecting Rhizoctonia solani isolates reveal extensive enrichment of homogalacturonan modification genes.</title>
        <authorList>
            <person name="Lee D.-Y."/>
            <person name="Jeon J."/>
            <person name="Kim K.-T."/>
            <person name="Cheong K."/>
            <person name="Song H."/>
            <person name="Choi G."/>
            <person name="Ko J."/>
            <person name="Opiyo S.O."/>
            <person name="Zuo S."/>
            <person name="Madhav S."/>
            <person name="Lee Y.-H."/>
            <person name="Wang G.-L."/>
        </authorList>
    </citation>
    <scope>NUCLEOTIDE SEQUENCE</scope>
    <source>
        <strain evidence="10">AG1-IA B2</strain>
    </source>
</reference>
<accession>A0A8H7M904</accession>
<dbReference type="AlphaFoldDB" id="A0A8H7M904"/>
<evidence type="ECO:0000313" key="11">
    <source>
        <dbReference type="Proteomes" id="UP000614334"/>
    </source>
</evidence>
<dbReference type="SMART" id="SM00248">
    <property type="entry name" value="ANK"/>
    <property type="match status" value="3"/>
</dbReference>
<dbReference type="PROSITE" id="PS50297">
    <property type="entry name" value="ANK_REP_REGION"/>
    <property type="match status" value="2"/>
</dbReference>
<dbReference type="GO" id="GO:0005635">
    <property type="term" value="C:nuclear envelope"/>
    <property type="evidence" value="ECO:0007669"/>
    <property type="project" value="TreeGrafter"/>
</dbReference>
<dbReference type="InterPro" id="IPR018494">
    <property type="entry name" value="Oxysterol-bd_CS"/>
</dbReference>
<dbReference type="Proteomes" id="UP000614334">
    <property type="component" value="Unassembled WGS sequence"/>
</dbReference>
<evidence type="ECO:0000256" key="2">
    <source>
        <dbReference type="ARBA" id="ARBA00022448"/>
    </source>
</evidence>
<dbReference type="SUPFAM" id="SSF48403">
    <property type="entry name" value="Ankyrin repeat"/>
    <property type="match status" value="1"/>
</dbReference>
<feature type="repeat" description="ANK" evidence="6">
    <location>
        <begin position="97"/>
        <end position="130"/>
    </location>
</feature>
<dbReference type="PANTHER" id="PTHR10972:SF205">
    <property type="entry name" value="OXYSTEROL-BINDING PROTEIN 1"/>
    <property type="match status" value="1"/>
</dbReference>
<feature type="region of interest" description="Disordered" evidence="8">
    <location>
        <begin position="1145"/>
        <end position="1276"/>
    </location>
</feature>
<dbReference type="SUPFAM" id="SSF144000">
    <property type="entry name" value="Oxysterol-binding protein-like"/>
    <property type="match status" value="1"/>
</dbReference>
<dbReference type="GO" id="GO:0005829">
    <property type="term" value="C:cytosol"/>
    <property type="evidence" value="ECO:0007669"/>
    <property type="project" value="TreeGrafter"/>
</dbReference>
<dbReference type="GO" id="GO:0005886">
    <property type="term" value="C:plasma membrane"/>
    <property type="evidence" value="ECO:0007669"/>
    <property type="project" value="TreeGrafter"/>
</dbReference>
<gene>
    <name evidence="10" type="ORF">RHS01_00208</name>
</gene>
<evidence type="ECO:0000256" key="6">
    <source>
        <dbReference type="PROSITE-ProRule" id="PRU00023"/>
    </source>
</evidence>
<dbReference type="Pfam" id="PF01237">
    <property type="entry name" value="Oxysterol_BP"/>
    <property type="match status" value="1"/>
</dbReference>
<dbReference type="Pfam" id="PF00169">
    <property type="entry name" value="PH"/>
    <property type="match status" value="1"/>
</dbReference>
<dbReference type="PROSITE" id="PS50088">
    <property type="entry name" value="ANK_REPEAT"/>
    <property type="match status" value="2"/>
</dbReference>
<dbReference type="GO" id="GO:0032934">
    <property type="term" value="F:sterol binding"/>
    <property type="evidence" value="ECO:0007669"/>
    <property type="project" value="TreeGrafter"/>
</dbReference>
<dbReference type="GO" id="GO:0097038">
    <property type="term" value="C:perinuclear endoplasmic reticulum"/>
    <property type="evidence" value="ECO:0007669"/>
    <property type="project" value="TreeGrafter"/>
</dbReference>
<dbReference type="GO" id="GO:0034727">
    <property type="term" value="P:piecemeal microautophagy of the nucleus"/>
    <property type="evidence" value="ECO:0007669"/>
    <property type="project" value="TreeGrafter"/>
</dbReference>
<organism evidence="10 11">
    <name type="scientific">Rhizoctonia solani</name>
    <dbReference type="NCBI Taxonomy" id="456999"/>
    <lineage>
        <taxon>Eukaryota</taxon>
        <taxon>Fungi</taxon>
        <taxon>Dikarya</taxon>
        <taxon>Basidiomycota</taxon>
        <taxon>Agaricomycotina</taxon>
        <taxon>Agaricomycetes</taxon>
        <taxon>Cantharellales</taxon>
        <taxon>Ceratobasidiaceae</taxon>
        <taxon>Rhizoctonia</taxon>
    </lineage>
</organism>
<dbReference type="InterPro" id="IPR011993">
    <property type="entry name" value="PH-like_dom_sf"/>
</dbReference>
<dbReference type="Gene3D" id="2.40.160.120">
    <property type="match status" value="1"/>
</dbReference>
<feature type="compositionally biased region" description="Basic and acidic residues" evidence="8">
    <location>
        <begin position="1266"/>
        <end position="1276"/>
    </location>
</feature>
<keyword evidence="3" id="KW-0597">Phosphoprotein</keyword>
<feature type="compositionally biased region" description="Basic and acidic residues" evidence="8">
    <location>
        <begin position="454"/>
        <end position="472"/>
    </location>
</feature>
<dbReference type="InterPro" id="IPR036770">
    <property type="entry name" value="Ankyrin_rpt-contain_sf"/>
</dbReference>
<name>A0A8H7M904_9AGAM</name>
<dbReference type="PANTHER" id="PTHR10972">
    <property type="entry name" value="OXYSTEROL-BINDING PROTEIN-RELATED"/>
    <property type="match status" value="1"/>
</dbReference>
<dbReference type="GO" id="GO:0006887">
    <property type="term" value="P:exocytosis"/>
    <property type="evidence" value="ECO:0007669"/>
    <property type="project" value="TreeGrafter"/>
</dbReference>
<protein>
    <submittedName>
        <fullName evidence="10">OSBP family</fullName>
    </submittedName>
</protein>
<evidence type="ECO:0000313" key="10">
    <source>
        <dbReference type="EMBL" id="KAF8761554.1"/>
    </source>
</evidence>
<feature type="repeat" description="ANK" evidence="6">
    <location>
        <begin position="201"/>
        <end position="233"/>
    </location>
</feature>
<evidence type="ECO:0000256" key="7">
    <source>
        <dbReference type="RuleBase" id="RU003844"/>
    </source>
</evidence>
<evidence type="ECO:0000256" key="5">
    <source>
        <dbReference type="ARBA" id="ARBA00023121"/>
    </source>
</evidence>
<dbReference type="EMBL" id="JACYCF010000001">
    <property type="protein sequence ID" value="KAF8761554.1"/>
    <property type="molecule type" value="Genomic_DNA"/>
</dbReference>
<dbReference type="Gene3D" id="2.30.29.30">
    <property type="entry name" value="Pleckstrin-homology domain (PH domain)/Phosphotyrosine-binding domain (PTB)"/>
    <property type="match status" value="1"/>
</dbReference>
<dbReference type="InterPro" id="IPR002110">
    <property type="entry name" value="Ankyrin_rpt"/>
</dbReference>
<dbReference type="PROSITE" id="PS50003">
    <property type="entry name" value="PH_DOMAIN"/>
    <property type="match status" value="1"/>
</dbReference>
<evidence type="ECO:0000256" key="1">
    <source>
        <dbReference type="ARBA" id="ARBA00008842"/>
    </source>
</evidence>
<keyword evidence="5" id="KW-0446">Lipid-binding</keyword>
<comment type="caution">
    <text evidence="10">The sequence shown here is derived from an EMBL/GenBank/DDBJ whole genome shotgun (WGS) entry which is preliminary data.</text>
</comment>
<dbReference type="GO" id="GO:0006869">
    <property type="term" value="P:lipid transport"/>
    <property type="evidence" value="ECO:0007669"/>
    <property type="project" value="UniProtKB-KW"/>
</dbReference>
<keyword evidence="6" id="KW-0040">ANK repeat</keyword>
<evidence type="ECO:0000256" key="8">
    <source>
        <dbReference type="SAM" id="MobiDB-lite"/>
    </source>
</evidence>
<feature type="region of interest" description="Disordered" evidence="8">
    <location>
        <begin position="423"/>
        <end position="482"/>
    </location>
</feature>
<dbReference type="InterPro" id="IPR037239">
    <property type="entry name" value="OSBP_sf"/>
</dbReference>
<dbReference type="SUPFAM" id="SSF50729">
    <property type="entry name" value="PH domain-like"/>
    <property type="match status" value="1"/>
</dbReference>
<dbReference type="GO" id="GO:0030011">
    <property type="term" value="P:maintenance of cell polarity"/>
    <property type="evidence" value="ECO:0007669"/>
    <property type="project" value="TreeGrafter"/>
</dbReference>
<feature type="compositionally biased region" description="Low complexity" evidence="8">
    <location>
        <begin position="1075"/>
        <end position="1084"/>
    </location>
</feature>
<dbReference type="InterPro" id="IPR000648">
    <property type="entry name" value="Oxysterol-bd"/>
</dbReference>
<feature type="compositionally biased region" description="Polar residues" evidence="8">
    <location>
        <begin position="423"/>
        <end position="452"/>
    </location>
</feature>
<dbReference type="SMART" id="SM00233">
    <property type="entry name" value="PH"/>
    <property type="match status" value="1"/>
</dbReference>
<sequence>MSNDVSVQGKPVNHPLWQVKLLAALRAGDLAQIQSFLIDIRPPHSRKSDIGSINSSGLEEKAATILHFAIRSASCETIQLVLSNKHVSPNMSCSTNVGFTAIHLASSLGRSDILQLLLEQDGADDTLLDSRGRSAIDLAKDQKTRNVLRDSQESFRRGFYDALSRYVGAAAQSTTPLDSSELVRYLRSPRARLLDLSVLESGTTLLHEAVKRRDYSLVEVAVHAGADVFVRDQRGRGLLDGEKDKDGERIRAFLLQYLNQDVTLIGSTSNEPPSHKGYLSKYANMAKGYNTRWFVLKDDMLSYYRSREDEGLAVRGAISVRTALVKTIPGDKLRFEIHAHAPSAQSGHASTTAGQKWYMKANHPGEVARWVQMINRSVEFYQQKDRDQLPVPASDADSIQSINEGSKRTKSLRSSVDILRSWSGRSNQGLGQSRASINQSAPPADSNASQLSRDAPDTFRNLDDDTHSRASDESDSSILPHEDRFNLQHRSLRMEIDLARQLLDQLVVPTDSAPRLTEVKSALEHSLLTIKDSFDQYSNMSVERETWYARRVEHEADARRMWEENVVTLANQSERVERELIRNEPSTPRAATDTISRVDEDPVPRVFPEGNTPSTAEHMGAPTRVSIRDPEIPAIRTPPLQIPGPTTFLSGVISNLPSTILRRPSLPPSLDAELYQGYENLRDRLPISSDNRPPVSLWAVLKGSIGKDLTKISFPVFFNEPTSMLQRMAEDMEFSECLDAAANERDPHKRIAYVAAFAMSNYSSTIGRIAKPFNPMLARQAVRYVSEQVSHHPPMSACWAESSHWNYYGEVDAKNKFMGKSFEIRPTGVAHADLKLPKDWAPEYPTLTEPELECGKVIEHYSWKKVTTNVSGFIVGQPTIDHYGDMMVRWRAKDSFEIKGTVQDVSGRVTWEIAGRWNSQLIARPAGTGAGDLLPDADSSASQYLLLWKNTEKPPAPFNLTPFAITLNDCPDTLTPFLPPTDCRIRPDQRAFEMDDMNGPTNLNPTKKTFREPHVGGVKWENCHLTNLAGSLRLSTKIRPKPSSTFWLIDTTLFPALSLPLQPLRYGSLKYSLASAAPTSSSTDESSEDPTPRSYAPVIAGSVIAPHRVRPRFVLPRTRPPVTPSGSEHALLDLAAEPAPIQRNRALGFPSHSSAGAHRPGSHGRAQDSNSAGPVERARTVVRAPRIEIQDMSAARGSGEHNPMPSPSQPRLHMHQPEALSADGKPSTATRRRAPREPSPPRVEEDAGISLMRADEETLPPSYGDLVHDRPPFGPG</sequence>
<evidence type="ECO:0000259" key="9">
    <source>
        <dbReference type="PROSITE" id="PS50003"/>
    </source>
</evidence>
<evidence type="ECO:0000256" key="3">
    <source>
        <dbReference type="ARBA" id="ARBA00022553"/>
    </source>
</evidence>
<dbReference type="Pfam" id="PF12796">
    <property type="entry name" value="Ank_2"/>
    <property type="match status" value="1"/>
</dbReference>
<dbReference type="Gene3D" id="1.25.40.20">
    <property type="entry name" value="Ankyrin repeat-containing domain"/>
    <property type="match status" value="1"/>
</dbReference>
<feature type="region of interest" description="Disordered" evidence="8">
    <location>
        <begin position="385"/>
        <end position="410"/>
    </location>
</feature>
<dbReference type="PROSITE" id="PS01013">
    <property type="entry name" value="OSBP"/>
    <property type="match status" value="1"/>
</dbReference>
<evidence type="ECO:0000256" key="4">
    <source>
        <dbReference type="ARBA" id="ARBA00023055"/>
    </source>
</evidence>
<keyword evidence="2" id="KW-0813">Transport</keyword>
<dbReference type="GO" id="GO:0006897">
    <property type="term" value="P:endocytosis"/>
    <property type="evidence" value="ECO:0007669"/>
    <property type="project" value="TreeGrafter"/>
</dbReference>